<dbReference type="EMBL" id="RDQH01000336">
    <property type="protein sequence ID" value="RXH85826.1"/>
    <property type="molecule type" value="Genomic_DNA"/>
</dbReference>
<evidence type="ECO:0000313" key="2">
    <source>
        <dbReference type="EMBL" id="RXH85826.1"/>
    </source>
</evidence>
<reference evidence="2 3" key="1">
    <citation type="submission" date="2018-10" db="EMBL/GenBank/DDBJ databases">
        <title>A high-quality apple genome assembly.</title>
        <authorList>
            <person name="Hu J."/>
        </authorList>
    </citation>
    <scope>NUCLEOTIDE SEQUENCE [LARGE SCALE GENOMIC DNA]</scope>
    <source>
        <strain evidence="3">cv. HFTH1</strain>
        <tissue evidence="2">Young leaf</tissue>
    </source>
</reference>
<gene>
    <name evidence="1" type="ORF">DVH24_014408</name>
    <name evidence="2" type="ORF">DVH24_016879</name>
</gene>
<name>A0A498IR59_MALDO</name>
<dbReference type="EMBL" id="RDQH01000336">
    <property type="protein sequence ID" value="RXH85824.1"/>
    <property type="molecule type" value="Genomic_DNA"/>
</dbReference>
<dbReference type="AlphaFoldDB" id="A0A498IR59"/>
<dbReference type="Proteomes" id="UP000290289">
    <property type="component" value="Chromosome 10"/>
</dbReference>
<evidence type="ECO:0000313" key="1">
    <source>
        <dbReference type="EMBL" id="RXH85824.1"/>
    </source>
</evidence>
<proteinExistence type="predicted"/>
<organism evidence="2 3">
    <name type="scientific">Malus domestica</name>
    <name type="common">Apple</name>
    <name type="synonym">Pyrus malus</name>
    <dbReference type="NCBI Taxonomy" id="3750"/>
    <lineage>
        <taxon>Eukaryota</taxon>
        <taxon>Viridiplantae</taxon>
        <taxon>Streptophyta</taxon>
        <taxon>Embryophyta</taxon>
        <taxon>Tracheophyta</taxon>
        <taxon>Spermatophyta</taxon>
        <taxon>Magnoliopsida</taxon>
        <taxon>eudicotyledons</taxon>
        <taxon>Gunneridae</taxon>
        <taxon>Pentapetalae</taxon>
        <taxon>rosids</taxon>
        <taxon>fabids</taxon>
        <taxon>Rosales</taxon>
        <taxon>Rosaceae</taxon>
        <taxon>Amygdaloideae</taxon>
        <taxon>Maleae</taxon>
        <taxon>Malus</taxon>
    </lineage>
</organism>
<evidence type="ECO:0000313" key="3">
    <source>
        <dbReference type="Proteomes" id="UP000290289"/>
    </source>
</evidence>
<evidence type="ECO:0008006" key="4">
    <source>
        <dbReference type="Google" id="ProtNLM"/>
    </source>
</evidence>
<protein>
    <recommendedName>
        <fullName evidence="4">Rx N-terminal domain-containing protein</fullName>
    </recommendedName>
</protein>
<sequence length="139" mass="15485">MTMLVEALVQAVTAQVVRAIAQEAQFAFKLKNELEQMEEGLGTMKGLVVDADKKLKQVGDQEMVKKYLTDKMGGRLKHLVRYLIPTAAAAGRDNASDHMSQQINSDSRQFIGSQDFRLLKTYGLDGDIKKLKGWILDGK</sequence>
<comment type="caution">
    <text evidence="2">The sequence shown here is derived from an EMBL/GenBank/DDBJ whole genome shotgun (WGS) entry which is preliminary data.</text>
</comment>
<accession>A0A498IR59</accession>
<keyword evidence="3" id="KW-1185">Reference proteome</keyword>